<dbReference type="RefSeq" id="WP_144117806.1">
    <property type="nucleotide sequence ID" value="NZ_JACHGE010000008.1"/>
</dbReference>
<dbReference type="Proteomes" id="UP000322315">
    <property type="component" value="Unassembled WGS sequence"/>
</dbReference>
<evidence type="ECO:0000313" key="3">
    <source>
        <dbReference type="Proteomes" id="UP000315145"/>
    </source>
</evidence>
<name>A0A5M7B2V9_9FLAO</name>
<evidence type="ECO:0008006" key="5">
    <source>
        <dbReference type="Google" id="ProtNLM"/>
    </source>
</evidence>
<dbReference type="EMBL" id="VWRS01000010">
    <property type="protein sequence ID" value="KAA5821874.1"/>
    <property type="molecule type" value="Genomic_DNA"/>
</dbReference>
<dbReference type="EMBL" id="VMBF01000010">
    <property type="protein sequence ID" value="TSJ73158.1"/>
    <property type="molecule type" value="Genomic_DNA"/>
</dbReference>
<dbReference type="AlphaFoldDB" id="A0A5M7B2V9"/>
<reference evidence="1 4" key="1">
    <citation type="journal article" date="2015" name="Int. J. Syst. Evol. Microbiol.">
        <title>Algibacter amylolyticus sp. nov., isolated from intertidal sediment.</title>
        <authorList>
            <person name="Zhang D.C."/>
            <person name="Wu J."/>
            <person name="Neuner K."/>
            <person name="Yao J."/>
            <person name="Margesin R."/>
        </authorList>
    </citation>
    <scope>NUCLEOTIDE SEQUENCE [LARGE SCALE GENOMIC DNA]</scope>
    <source>
        <strain evidence="1 4">RU-4-M-4</strain>
    </source>
</reference>
<proteinExistence type="predicted"/>
<protein>
    <recommendedName>
        <fullName evidence="5">Toxin-antitoxin system YwqK family antitoxin</fullName>
    </recommendedName>
</protein>
<sequence length="181" mass="21417">MKGVFTIIISFLIVHFSNAQHTARFLEFIKDLEVVSCEADTTFYKNGKVRRISCRTTYEYNSDNYSVGTGRIVQYYKNGHIANEYCLDNYGNIKRIEIFNRKGNKVEDYLTTEIDSNAKSLDEFLESHDHISYKTFSQFYRFSKKMETYFLYKEGQIVNGNKNGVWTTYYDNGEMKKEKKY</sequence>
<comment type="caution">
    <text evidence="1">The sequence shown here is derived from an EMBL/GenBank/DDBJ whole genome shotgun (WGS) entry which is preliminary data.</text>
</comment>
<evidence type="ECO:0000313" key="1">
    <source>
        <dbReference type="EMBL" id="KAA5821874.1"/>
    </source>
</evidence>
<evidence type="ECO:0000313" key="4">
    <source>
        <dbReference type="Proteomes" id="UP000322315"/>
    </source>
</evidence>
<dbReference type="Proteomes" id="UP000315145">
    <property type="component" value="Unassembled WGS sequence"/>
</dbReference>
<keyword evidence="3" id="KW-1185">Reference proteome</keyword>
<reference evidence="2 3" key="2">
    <citation type="submission" date="2019-07" db="EMBL/GenBank/DDBJ databases">
        <title>Algibacter marinivivus sp. nov., isolated from the surface of a marine red alga.</title>
        <authorList>
            <person name="Zhong X."/>
            <person name="Xu W."/>
            <person name="Zhang Y."/>
            <person name="Zhang Q."/>
            <person name="Du Z."/>
        </authorList>
    </citation>
    <scope>NUCLEOTIDE SEQUENCE [LARGE SCALE GENOMIC DNA]</scope>
    <source>
        <strain evidence="2 3">RU-4-M-4</strain>
    </source>
</reference>
<reference evidence="1" key="3">
    <citation type="submission" date="2019-09" db="EMBL/GenBank/DDBJ databases">
        <authorList>
            <person name="Zhang D.-C."/>
        </authorList>
    </citation>
    <scope>NUCLEOTIDE SEQUENCE</scope>
    <source>
        <strain evidence="1">RU-4-M-4</strain>
    </source>
</reference>
<dbReference type="OrthoDB" id="1445768at2"/>
<accession>A0A5M7B2V9</accession>
<evidence type="ECO:0000313" key="2">
    <source>
        <dbReference type="EMBL" id="TSJ73158.1"/>
    </source>
</evidence>
<organism evidence="1 4">
    <name type="scientific">Algibacter amylolyticus</name>
    <dbReference type="NCBI Taxonomy" id="1608400"/>
    <lineage>
        <taxon>Bacteria</taxon>
        <taxon>Pseudomonadati</taxon>
        <taxon>Bacteroidota</taxon>
        <taxon>Flavobacteriia</taxon>
        <taxon>Flavobacteriales</taxon>
        <taxon>Flavobacteriaceae</taxon>
        <taxon>Algibacter</taxon>
    </lineage>
</organism>
<gene>
    <name evidence="1" type="ORF">F2B50_15315</name>
    <name evidence="2" type="ORF">FPF71_15315</name>
</gene>